<feature type="domain" description="PpiC" evidence="16">
    <location>
        <begin position="266"/>
        <end position="353"/>
    </location>
</feature>
<dbReference type="SUPFAM" id="SSF109998">
    <property type="entry name" value="Triger factor/SurA peptide-binding domain-like"/>
    <property type="match status" value="1"/>
</dbReference>
<evidence type="ECO:0000259" key="16">
    <source>
        <dbReference type="PROSITE" id="PS50198"/>
    </source>
</evidence>
<keyword evidence="8" id="KW-0143">Chaperone</keyword>
<dbReference type="GO" id="GO:0003755">
    <property type="term" value="F:peptidyl-prolyl cis-trans isomerase activity"/>
    <property type="evidence" value="ECO:0007669"/>
    <property type="project" value="UniProtKB-KW"/>
</dbReference>
<name>A0A0D6JHR3_9HYPH</name>
<evidence type="ECO:0000256" key="14">
    <source>
        <dbReference type="PROSITE-ProRule" id="PRU00278"/>
    </source>
</evidence>
<comment type="subcellular location">
    <subcellularLocation>
        <location evidence="1">Cell inner membrane</location>
        <topology evidence="1">Single-pass type II membrane protein</topology>
        <orientation evidence="1">Periplasmic side</orientation>
    </subcellularLocation>
</comment>
<evidence type="ECO:0000256" key="9">
    <source>
        <dbReference type="ARBA" id="ARBA00030642"/>
    </source>
</evidence>
<dbReference type="RefSeq" id="WP_046478739.1">
    <property type="nucleotide sequence ID" value="NZ_LN829118.1"/>
</dbReference>
<evidence type="ECO:0000256" key="8">
    <source>
        <dbReference type="ARBA" id="ARBA00023186"/>
    </source>
</evidence>
<dbReference type="Gene3D" id="1.10.4030.10">
    <property type="entry name" value="Porin chaperone SurA, peptide-binding domain"/>
    <property type="match status" value="1"/>
</dbReference>
<evidence type="ECO:0000256" key="4">
    <source>
        <dbReference type="ARBA" id="ARBA00022519"/>
    </source>
</evidence>
<dbReference type="PROSITE" id="PS50198">
    <property type="entry name" value="PPIC_PPIASE_2"/>
    <property type="match status" value="1"/>
</dbReference>
<dbReference type="PANTHER" id="PTHR47529">
    <property type="entry name" value="PEPTIDYL-PROLYL CIS-TRANS ISOMERASE D"/>
    <property type="match status" value="1"/>
</dbReference>
<keyword evidence="14" id="KW-0697">Rotamase</keyword>
<dbReference type="EMBL" id="LN829119">
    <property type="protein sequence ID" value="CPR21240.1"/>
    <property type="molecule type" value="Genomic_DNA"/>
</dbReference>
<gene>
    <name evidence="17" type="ORF">YBN1229_v1_2962</name>
</gene>
<keyword evidence="7 15" id="KW-0472">Membrane</keyword>
<dbReference type="Gene3D" id="3.10.50.40">
    <property type="match status" value="1"/>
</dbReference>
<evidence type="ECO:0000256" key="13">
    <source>
        <dbReference type="ARBA" id="ARBA00042775"/>
    </source>
</evidence>
<dbReference type="InterPro" id="IPR046357">
    <property type="entry name" value="PPIase_dom_sf"/>
</dbReference>
<evidence type="ECO:0000256" key="12">
    <source>
        <dbReference type="ARBA" id="ARBA00040743"/>
    </source>
</evidence>
<evidence type="ECO:0000256" key="2">
    <source>
        <dbReference type="ARBA" id="ARBA00018370"/>
    </source>
</evidence>
<organism evidence="17 18">
    <name type="scientific">Candidatus Filomicrobium marinum</name>
    <dbReference type="NCBI Taxonomy" id="1608628"/>
    <lineage>
        <taxon>Bacteria</taxon>
        <taxon>Pseudomonadati</taxon>
        <taxon>Pseudomonadota</taxon>
        <taxon>Alphaproteobacteria</taxon>
        <taxon>Hyphomicrobiales</taxon>
        <taxon>Hyphomicrobiaceae</taxon>
        <taxon>Filomicrobium</taxon>
    </lineage>
</organism>
<evidence type="ECO:0000256" key="11">
    <source>
        <dbReference type="ARBA" id="ARBA00038408"/>
    </source>
</evidence>
<dbReference type="PANTHER" id="PTHR47529:SF1">
    <property type="entry name" value="PERIPLASMIC CHAPERONE PPID"/>
    <property type="match status" value="1"/>
</dbReference>
<evidence type="ECO:0000256" key="7">
    <source>
        <dbReference type="ARBA" id="ARBA00023136"/>
    </source>
</evidence>
<dbReference type="KEGG" id="fil:BN1229_v1_2955"/>
<dbReference type="Pfam" id="PF13145">
    <property type="entry name" value="Rotamase_2"/>
    <property type="match status" value="1"/>
</dbReference>
<dbReference type="AlphaFoldDB" id="A0A0D6JHR3"/>
<proteinExistence type="inferred from homology"/>
<dbReference type="KEGG" id="fiy:BN1229_v1_2962"/>
<dbReference type="SUPFAM" id="SSF54534">
    <property type="entry name" value="FKBP-like"/>
    <property type="match status" value="1"/>
</dbReference>
<evidence type="ECO:0000256" key="10">
    <source>
        <dbReference type="ARBA" id="ARBA00031484"/>
    </source>
</evidence>
<evidence type="ECO:0000256" key="1">
    <source>
        <dbReference type="ARBA" id="ARBA00004382"/>
    </source>
</evidence>
<dbReference type="InterPro" id="IPR027304">
    <property type="entry name" value="Trigger_fact/SurA_dom_sf"/>
</dbReference>
<evidence type="ECO:0000313" key="17">
    <source>
        <dbReference type="EMBL" id="CPR21240.1"/>
    </source>
</evidence>
<keyword evidence="14 17" id="KW-0413">Isomerase</keyword>
<dbReference type="Pfam" id="PF13624">
    <property type="entry name" value="SurA_N_3"/>
    <property type="match status" value="1"/>
</dbReference>
<dbReference type="OrthoDB" id="9768393at2"/>
<dbReference type="InterPro" id="IPR052029">
    <property type="entry name" value="PpiD_chaperone"/>
</dbReference>
<evidence type="ECO:0000256" key="15">
    <source>
        <dbReference type="SAM" id="Phobius"/>
    </source>
</evidence>
<dbReference type="Proteomes" id="UP000033187">
    <property type="component" value="Chromosome 1"/>
</dbReference>
<keyword evidence="18" id="KW-1185">Reference proteome</keyword>
<comment type="similarity">
    <text evidence="11">Belongs to the PpiD chaperone family.</text>
</comment>
<evidence type="ECO:0000256" key="6">
    <source>
        <dbReference type="ARBA" id="ARBA00022989"/>
    </source>
</evidence>
<accession>A0A0D6JHR3</accession>
<keyword evidence="3" id="KW-1003">Cell membrane</keyword>
<sequence length="637" mass="70043">MLESLKRWASGWVAFFMMSLLILSFAIWGIADYITGVDRSALATVGSDEISADQFQQAFQNELNAISQQAGQRISYEQARAVGLDQRVLSQLVGSAAVAEHARSLNLALSQEAIVEGLMRDPAFEGPDGKFSRTALNAALRELGLSEAQLLQRRRRDELQQHLTTALLRSTVVPSPMIDLLHQRREEKRAIEHFTIVAEKAVIIPEPTEEQLKETYDQNKSRFMTAPTRHLSVLMLSVDGIKKQADITNEQLKESYEQTKASYDKPEKRQVQQISFKDKAAAEAAKAEIAGGKDFLEVAKANGADASDVDLGLLERGQLIDSKIAEAAFSLEKDQVSDVIEGTFATVLLRVTEIQPGEQSTFEGSKDQVRNHLAETWARNQLQTLYYKVDDGRAAGKPLKEIASEMQLPFYDIESVTRDNTTPDGKRALDVADASAIITEGFRGEVGIESDPVRLQDGGYAWVDVLDQTPSTQRPFEEVQDDVKKLWSDTQRRQKLSALAKTLTDRVKGGEDMAKVAEEVGGSVVMAPPTTRARLPDGLTQAAMGQAFVLPQGGVGNAETSDGKSRTVFRVAEITAAGPATEAQRKALQTELQQQLRADQIAEYVGALRNRYGVKINESAFRRITGADTDDPSGRAF</sequence>
<evidence type="ECO:0000313" key="18">
    <source>
        <dbReference type="Proteomes" id="UP000033187"/>
    </source>
</evidence>
<dbReference type="GO" id="GO:0005886">
    <property type="term" value="C:plasma membrane"/>
    <property type="evidence" value="ECO:0007669"/>
    <property type="project" value="UniProtKB-SubCell"/>
</dbReference>
<feature type="transmembrane region" description="Helical" evidence="15">
    <location>
        <begin position="12"/>
        <end position="31"/>
    </location>
</feature>
<protein>
    <recommendedName>
        <fullName evidence="2">Parvulin-like PPIase</fullName>
    </recommendedName>
    <alternativeName>
        <fullName evidence="9">Peptidyl-prolyl cis-trans isomerase plp</fullName>
    </alternativeName>
    <alternativeName>
        <fullName evidence="12">Periplasmic chaperone PpiD</fullName>
    </alternativeName>
    <alternativeName>
        <fullName evidence="13">Periplasmic folding chaperone</fullName>
    </alternativeName>
    <alternativeName>
        <fullName evidence="10">Rotamase plp</fullName>
    </alternativeName>
</protein>
<keyword evidence="4" id="KW-0997">Cell inner membrane</keyword>
<dbReference type="InterPro" id="IPR000297">
    <property type="entry name" value="PPIase_PpiC"/>
</dbReference>
<reference evidence="18" key="1">
    <citation type="submission" date="2015-02" db="EMBL/GenBank/DDBJ databases">
        <authorList>
            <person name="Chooi Y.-H."/>
        </authorList>
    </citation>
    <scope>NUCLEOTIDE SEQUENCE [LARGE SCALE GENOMIC DNA]</scope>
    <source>
        <strain evidence="18">strain Y</strain>
    </source>
</reference>
<keyword evidence="6 15" id="KW-1133">Transmembrane helix</keyword>
<keyword evidence="5 15" id="KW-0812">Transmembrane</keyword>
<evidence type="ECO:0000256" key="3">
    <source>
        <dbReference type="ARBA" id="ARBA00022475"/>
    </source>
</evidence>
<evidence type="ECO:0000256" key="5">
    <source>
        <dbReference type="ARBA" id="ARBA00022692"/>
    </source>
</evidence>